<accession>A0AA40ARW1</accession>
<reference evidence="1" key="1">
    <citation type="submission" date="2023-06" db="EMBL/GenBank/DDBJ databases">
        <title>Genome-scale phylogeny and comparative genomics of the fungal order Sordariales.</title>
        <authorList>
            <consortium name="Lawrence Berkeley National Laboratory"/>
            <person name="Hensen N."/>
            <person name="Bonometti L."/>
            <person name="Westerberg I."/>
            <person name="Brannstrom I.O."/>
            <person name="Guillou S."/>
            <person name="Cros-Aarteil S."/>
            <person name="Calhoun S."/>
            <person name="Haridas S."/>
            <person name="Kuo A."/>
            <person name="Mondo S."/>
            <person name="Pangilinan J."/>
            <person name="Riley R."/>
            <person name="Labutti K."/>
            <person name="Andreopoulos B."/>
            <person name="Lipzen A."/>
            <person name="Chen C."/>
            <person name="Yanf M."/>
            <person name="Daum C."/>
            <person name="Ng V."/>
            <person name="Clum A."/>
            <person name="Steindorff A."/>
            <person name="Ohm R."/>
            <person name="Martin F."/>
            <person name="Silar P."/>
            <person name="Natvig D."/>
            <person name="Lalanne C."/>
            <person name="Gautier V."/>
            <person name="Ament-Velasquez S.L."/>
            <person name="Kruys A."/>
            <person name="Hutchinson M.I."/>
            <person name="Powell A.J."/>
            <person name="Barry K."/>
            <person name="Miller A.N."/>
            <person name="Grigoriev I.V."/>
            <person name="Debuchy R."/>
            <person name="Gladieux P."/>
            <person name="Thoren M.H."/>
            <person name="Johannesson H."/>
        </authorList>
    </citation>
    <scope>NUCLEOTIDE SEQUENCE</scope>
    <source>
        <strain evidence="1">SMH4607-1</strain>
    </source>
</reference>
<comment type="caution">
    <text evidence="1">The sequence shown here is derived from an EMBL/GenBank/DDBJ whole genome shotgun (WGS) entry which is preliminary data.</text>
</comment>
<proteinExistence type="predicted"/>
<sequence>MAYAVRSERPYPLCPDPSYGPSRCFGECVICSSELPDFLDPAMPFVVCGKATLAMNRICLSLAPAFSVSTESSRGVHGRCFFALAESGWALIDSVGQQKDCHATRHGRCRRRRRCKPWRSRKQSPSTYPTRAKRSRRLVYGLAAANPTETLPESHWEYRGRFQGVGQLHCLPPRARDGTSHHPSAMLGLWQSACRMFAMH</sequence>
<gene>
    <name evidence="1" type="ORF">B0H67DRAFT_205860</name>
</gene>
<dbReference type="Proteomes" id="UP001172102">
    <property type="component" value="Unassembled WGS sequence"/>
</dbReference>
<dbReference type="EMBL" id="JAUKUA010000003">
    <property type="protein sequence ID" value="KAK0720856.1"/>
    <property type="molecule type" value="Genomic_DNA"/>
</dbReference>
<evidence type="ECO:0000313" key="1">
    <source>
        <dbReference type="EMBL" id="KAK0720856.1"/>
    </source>
</evidence>
<protein>
    <submittedName>
        <fullName evidence="1">Uncharacterized protein</fullName>
    </submittedName>
</protein>
<name>A0AA40ARW1_9PEZI</name>
<dbReference type="AlphaFoldDB" id="A0AA40ARW1"/>
<keyword evidence="2" id="KW-1185">Reference proteome</keyword>
<organism evidence="1 2">
    <name type="scientific">Lasiosphaeris hirsuta</name>
    <dbReference type="NCBI Taxonomy" id="260670"/>
    <lineage>
        <taxon>Eukaryota</taxon>
        <taxon>Fungi</taxon>
        <taxon>Dikarya</taxon>
        <taxon>Ascomycota</taxon>
        <taxon>Pezizomycotina</taxon>
        <taxon>Sordariomycetes</taxon>
        <taxon>Sordariomycetidae</taxon>
        <taxon>Sordariales</taxon>
        <taxon>Lasiosphaeriaceae</taxon>
        <taxon>Lasiosphaeris</taxon>
    </lineage>
</organism>
<evidence type="ECO:0000313" key="2">
    <source>
        <dbReference type="Proteomes" id="UP001172102"/>
    </source>
</evidence>